<evidence type="ECO:0000256" key="4">
    <source>
        <dbReference type="ARBA" id="ARBA00022679"/>
    </source>
</evidence>
<evidence type="ECO:0000256" key="5">
    <source>
        <dbReference type="ARBA" id="ARBA00022741"/>
    </source>
</evidence>
<dbReference type="InterPro" id="IPR036974">
    <property type="entry name" value="PUA_sf"/>
</dbReference>
<keyword evidence="7 8" id="KW-0067">ATP-binding</keyword>
<dbReference type="AlphaFoldDB" id="A0A852ZZI9"/>
<feature type="compositionally biased region" description="Basic and acidic residues" evidence="9">
    <location>
        <begin position="1"/>
        <end position="12"/>
    </location>
</feature>
<reference evidence="11 12" key="1">
    <citation type="submission" date="2020-07" db="EMBL/GenBank/DDBJ databases">
        <title>Sequencing the genomes of 1000 actinobacteria strains.</title>
        <authorList>
            <person name="Klenk H.-P."/>
        </authorList>
    </citation>
    <scope>NUCLEOTIDE SEQUENCE [LARGE SCALE GENOMIC DNA]</scope>
    <source>
        <strain evidence="11 12">DSM 42178</strain>
    </source>
</reference>
<feature type="binding site" evidence="8">
    <location>
        <position position="197"/>
    </location>
    <ligand>
        <name>substrate</name>
    </ligand>
</feature>
<dbReference type="GO" id="GO:0004349">
    <property type="term" value="F:glutamate 5-kinase activity"/>
    <property type="evidence" value="ECO:0007669"/>
    <property type="project" value="UniProtKB-UniRule"/>
</dbReference>
<dbReference type="EC" id="2.7.2.11" evidence="8"/>
<feature type="binding site" evidence="8">
    <location>
        <position position="110"/>
    </location>
    <ligand>
        <name>substrate</name>
    </ligand>
</feature>
<dbReference type="GO" id="GO:0055129">
    <property type="term" value="P:L-proline biosynthetic process"/>
    <property type="evidence" value="ECO:0007669"/>
    <property type="project" value="UniProtKB-UniRule"/>
</dbReference>
<feature type="binding site" evidence="8">
    <location>
        <begin position="271"/>
        <end position="277"/>
    </location>
    <ligand>
        <name>ATP</name>
        <dbReference type="ChEBI" id="CHEBI:30616"/>
    </ligand>
</feature>
<dbReference type="NCBIfam" id="TIGR01027">
    <property type="entry name" value="proB"/>
    <property type="match status" value="1"/>
</dbReference>
<organism evidence="11 12">
    <name type="scientific">Allostreptomyces psammosilenae</name>
    <dbReference type="NCBI Taxonomy" id="1892865"/>
    <lineage>
        <taxon>Bacteria</taxon>
        <taxon>Bacillati</taxon>
        <taxon>Actinomycetota</taxon>
        <taxon>Actinomycetes</taxon>
        <taxon>Kitasatosporales</taxon>
        <taxon>Streptomycetaceae</taxon>
        <taxon>Allostreptomyces</taxon>
    </lineage>
</organism>
<evidence type="ECO:0000256" key="9">
    <source>
        <dbReference type="SAM" id="MobiDB-lite"/>
    </source>
</evidence>
<dbReference type="InterPro" id="IPR011529">
    <property type="entry name" value="Glu_5kinase"/>
</dbReference>
<feature type="binding site" evidence="8">
    <location>
        <position position="209"/>
    </location>
    <ligand>
        <name>substrate</name>
    </ligand>
</feature>
<dbReference type="PROSITE" id="PS50890">
    <property type="entry name" value="PUA"/>
    <property type="match status" value="1"/>
</dbReference>
<dbReference type="CDD" id="cd21157">
    <property type="entry name" value="PUA_G5K"/>
    <property type="match status" value="1"/>
</dbReference>
<evidence type="ECO:0000256" key="7">
    <source>
        <dbReference type="ARBA" id="ARBA00022840"/>
    </source>
</evidence>
<dbReference type="InterPro" id="IPR041739">
    <property type="entry name" value="G5K_ProB"/>
</dbReference>
<proteinExistence type="inferred from homology"/>
<comment type="similarity">
    <text evidence="8">Belongs to the glutamate 5-kinase family.</text>
</comment>
<evidence type="ECO:0000259" key="10">
    <source>
        <dbReference type="SMART" id="SM00359"/>
    </source>
</evidence>
<dbReference type="InterPro" id="IPR015947">
    <property type="entry name" value="PUA-like_sf"/>
</dbReference>
<dbReference type="Gene3D" id="3.40.1160.10">
    <property type="entry name" value="Acetylglutamate kinase-like"/>
    <property type="match status" value="2"/>
</dbReference>
<dbReference type="SUPFAM" id="SSF88697">
    <property type="entry name" value="PUA domain-like"/>
    <property type="match status" value="1"/>
</dbReference>
<dbReference type="PIRSF" id="PIRSF000729">
    <property type="entry name" value="GK"/>
    <property type="match status" value="1"/>
</dbReference>
<dbReference type="InterPro" id="IPR036393">
    <property type="entry name" value="AceGlu_kinase-like_sf"/>
</dbReference>
<dbReference type="PANTHER" id="PTHR43654">
    <property type="entry name" value="GLUTAMATE 5-KINASE"/>
    <property type="match status" value="1"/>
</dbReference>
<keyword evidence="2 8" id="KW-0028">Amino-acid biosynthesis</keyword>
<comment type="function">
    <text evidence="8">Catalyzes the transfer of a phosphate group to glutamate to form L-glutamate 5-phosphate.</text>
</comment>
<accession>A0A852ZZI9</accession>
<dbReference type="InterPro" id="IPR002478">
    <property type="entry name" value="PUA"/>
</dbReference>
<dbReference type="SMART" id="SM00359">
    <property type="entry name" value="PUA"/>
    <property type="match status" value="1"/>
</dbReference>
<gene>
    <name evidence="8" type="primary">proB</name>
    <name evidence="11" type="ORF">FHU37_003583</name>
</gene>
<keyword evidence="6 8" id="KW-0418">Kinase</keyword>
<dbReference type="HAMAP" id="MF_00456">
    <property type="entry name" value="ProB"/>
    <property type="match status" value="1"/>
</dbReference>
<keyword evidence="5 8" id="KW-0547">Nucleotide-binding</keyword>
<dbReference type="PRINTS" id="PR00474">
    <property type="entry name" value="GLU5KINASE"/>
</dbReference>
<evidence type="ECO:0000313" key="11">
    <source>
        <dbReference type="EMBL" id="NYI06640.1"/>
    </source>
</evidence>
<keyword evidence="3 8" id="KW-0641">Proline biosynthesis</keyword>
<dbReference type="InterPro" id="IPR001057">
    <property type="entry name" value="Glu/AcGlu_kinase"/>
</dbReference>
<evidence type="ECO:0000256" key="3">
    <source>
        <dbReference type="ARBA" id="ARBA00022650"/>
    </source>
</evidence>
<feature type="domain" description="PUA" evidence="10">
    <location>
        <begin position="334"/>
        <end position="413"/>
    </location>
</feature>
<comment type="subcellular location">
    <subcellularLocation>
        <location evidence="8">Cytoplasm</location>
    </subcellularLocation>
</comment>
<dbReference type="InterPro" id="IPR019797">
    <property type="entry name" value="Glutamate_5-kinase_CS"/>
</dbReference>
<evidence type="ECO:0000256" key="6">
    <source>
        <dbReference type="ARBA" id="ARBA00022777"/>
    </source>
</evidence>
<dbReference type="InterPro" id="IPR001048">
    <property type="entry name" value="Asp/Glu/Uridylate_kinase"/>
</dbReference>
<dbReference type="Pfam" id="PF00696">
    <property type="entry name" value="AA_kinase"/>
    <property type="match status" value="1"/>
</dbReference>
<evidence type="ECO:0000256" key="2">
    <source>
        <dbReference type="ARBA" id="ARBA00022605"/>
    </source>
</evidence>
<dbReference type="PANTHER" id="PTHR43654:SF1">
    <property type="entry name" value="ISOPENTENYL PHOSPHATE KINASE"/>
    <property type="match status" value="1"/>
</dbReference>
<dbReference type="Pfam" id="PF01472">
    <property type="entry name" value="PUA"/>
    <property type="match status" value="1"/>
</dbReference>
<dbReference type="GO" id="GO:0003723">
    <property type="term" value="F:RNA binding"/>
    <property type="evidence" value="ECO:0007669"/>
    <property type="project" value="InterPro"/>
</dbReference>
<protein>
    <recommendedName>
        <fullName evidence="8">Glutamate 5-kinase</fullName>
        <ecNumber evidence="8">2.7.2.11</ecNumber>
    </recommendedName>
    <alternativeName>
        <fullName evidence="8">Gamma-glutamyl kinase</fullName>
        <shortName evidence="8">GK</shortName>
    </alternativeName>
</protein>
<feature type="binding site" evidence="8">
    <location>
        <begin position="229"/>
        <end position="230"/>
    </location>
    <ligand>
        <name>ATP</name>
        <dbReference type="ChEBI" id="CHEBI:30616"/>
    </ligand>
</feature>
<comment type="pathway">
    <text evidence="8">Amino-acid biosynthesis; L-proline biosynthesis; L-glutamate 5-semialdehyde from L-glutamate: step 1/2.</text>
</comment>
<dbReference type="InterPro" id="IPR005715">
    <property type="entry name" value="Glu_5kinase/COase_Synthase"/>
</dbReference>
<dbReference type="SUPFAM" id="SSF53633">
    <property type="entry name" value="Carbamate kinase-like"/>
    <property type="match status" value="1"/>
</dbReference>
<dbReference type="Proteomes" id="UP000567795">
    <property type="component" value="Unassembled WGS sequence"/>
</dbReference>
<sequence>MDAEHRTAEQDGARTAPHQPPAAHPEHGPGRSQLTRIASGAESGLALTATASPARQLRDDVLSARRIVVKVGSSSLTTAAGGLDADRVDALVDAVAARRAEGCEIVLVSSGAIAAGLAPLGLARRPADLARQQAAASVGQGLLVARYTASFARYGVRVGQVLLTPDDVIRRAHYRNALRTLDQLLSMGAVPVVNENDTVATDEIRFGDNDRLAALVSHLVRADLLVLLSDVDALYDGDPSRPGTSRIAEVRGPEDLAGVEVGSAGKAGVGTGGMVTKLDAARIATSAGIPVVLAAARHARDALAGQPTGTLFHRTGPRTANRLLWLAHATEGRGTLRLDAGAVDAVVRRRLSLLPAGLTGVEGDFSAGDPVDLIDENGHIVARGLVNFDARELPVLLGRSTHELAKEYGPEYEREVVHRDDLVLLDG</sequence>
<keyword evidence="12" id="KW-1185">Reference proteome</keyword>
<dbReference type="Gene3D" id="2.30.130.10">
    <property type="entry name" value="PUA domain"/>
    <property type="match status" value="1"/>
</dbReference>
<feature type="region of interest" description="Disordered" evidence="9">
    <location>
        <begin position="1"/>
        <end position="34"/>
    </location>
</feature>
<evidence type="ECO:0000256" key="8">
    <source>
        <dbReference type="HAMAP-Rule" id="MF_00456"/>
    </source>
</evidence>
<dbReference type="CDD" id="cd04242">
    <property type="entry name" value="AAK_G5K_ProB"/>
    <property type="match status" value="1"/>
</dbReference>
<evidence type="ECO:0000256" key="1">
    <source>
        <dbReference type="ARBA" id="ARBA00022490"/>
    </source>
</evidence>
<dbReference type="PROSITE" id="PS00902">
    <property type="entry name" value="GLUTAMATE_5_KINASE"/>
    <property type="match status" value="1"/>
</dbReference>
<dbReference type="GO" id="GO:0005524">
    <property type="term" value="F:ATP binding"/>
    <property type="evidence" value="ECO:0007669"/>
    <property type="project" value="UniProtKB-KW"/>
</dbReference>
<evidence type="ECO:0000313" key="12">
    <source>
        <dbReference type="Proteomes" id="UP000567795"/>
    </source>
</evidence>
<dbReference type="UniPathway" id="UPA00098">
    <property type="reaction ID" value="UER00359"/>
</dbReference>
<comment type="caution">
    <text evidence="11">The sequence shown here is derived from an EMBL/GenBank/DDBJ whole genome shotgun (WGS) entry which is preliminary data.</text>
</comment>
<dbReference type="EMBL" id="JACBZD010000001">
    <property type="protein sequence ID" value="NYI06640.1"/>
    <property type="molecule type" value="Genomic_DNA"/>
</dbReference>
<feature type="binding site" evidence="8">
    <location>
        <position position="70"/>
    </location>
    <ligand>
        <name>ATP</name>
        <dbReference type="ChEBI" id="CHEBI:30616"/>
    </ligand>
</feature>
<dbReference type="GO" id="GO:0005829">
    <property type="term" value="C:cytosol"/>
    <property type="evidence" value="ECO:0007669"/>
    <property type="project" value="TreeGrafter"/>
</dbReference>
<comment type="catalytic activity">
    <reaction evidence="8">
        <text>L-glutamate + ATP = L-glutamyl 5-phosphate + ADP</text>
        <dbReference type="Rhea" id="RHEA:14877"/>
        <dbReference type="ChEBI" id="CHEBI:29985"/>
        <dbReference type="ChEBI" id="CHEBI:30616"/>
        <dbReference type="ChEBI" id="CHEBI:58274"/>
        <dbReference type="ChEBI" id="CHEBI:456216"/>
        <dbReference type="EC" id="2.7.2.11"/>
    </reaction>
</comment>
<dbReference type="FunFam" id="3.40.1160.10:FF:000018">
    <property type="entry name" value="Glutamate 5-kinase"/>
    <property type="match status" value="1"/>
</dbReference>
<name>A0A852ZZI9_9ACTN</name>
<keyword evidence="1 8" id="KW-0963">Cytoplasm</keyword>
<keyword evidence="4 8" id="KW-0808">Transferase</keyword>